<evidence type="ECO:0000313" key="3">
    <source>
        <dbReference type="EMBL" id="TXB63564.1"/>
    </source>
</evidence>
<reference evidence="3 4" key="1">
    <citation type="submission" date="2019-08" db="EMBL/GenBank/DDBJ databases">
        <title>Genome of Phaeodactylibacter luteus.</title>
        <authorList>
            <person name="Bowman J.P."/>
        </authorList>
    </citation>
    <scope>NUCLEOTIDE SEQUENCE [LARGE SCALE GENOMIC DNA]</scope>
    <source>
        <strain evidence="3 4">KCTC 42180</strain>
    </source>
</reference>
<evidence type="ECO:0000313" key="4">
    <source>
        <dbReference type="Proteomes" id="UP000321580"/>
    </source>
</evidence>
<evidence type="ECO:0000256" key="2">
    <source>
        <dbReference type="SAM" id="SignalP"/>
    </source>
</evidence>
<dbReference type="RefSeq" id="WP_147167034.1">
    <property type="nucleotide sequence ID" value="NZ_VOOR01000014.1"/>
</dbReference>
<keyword evidence="2" id="KW-0732">Signal</keyword>
<comment type="caution">
    <text evidence="3">The sequence shown here is derived from an EMBL/GenBank/DDBJ whole genome shotgun (WGS) entry which is preliminary data.</text>
</comment>
<organism evidence="3 4">
    <name type="scientific">Phaeodactylibacter luteus</name>
    <dbReference type="NCBI Taxonomy" id="1564516"/>
    <lineage>
        <taxon>Bacteria</taxon>
        <taxon>Pseudomonadati</taxon>
        <taxon>Bacteroidota</taxon>
        <taxon>Saprospiria</taxon>
        <taxon>Saprospirales</taxon>
        <taxon>Haliscomenobacteraceae</taxon>
        <taxon>Phaeodactylibacter</taxon>
    </lineage>
</organism>
<feature type="chain" id="PRO_5022771770" evidence="2">
    <location>
        <begin position="28"/>
        <end position="80"/>
    </location>
</feature>
<accession>A0A5C6RNL1</accession>
<dbReference type="EMBL" id="VOOR01000014">
    <property type="protein sequence ID" value="TXB63564.1"/>
    <property type="molecule type" value="Genomic_DNA"/>
</dbReference>
<name>A0A5C6RNL1_9BACT</name>
<dbReference type="AlphaFoldDB" id="A0A5C6RNL1"/>
<evidence type="ECO:0000256" key="1">
    <source>
        <dbReference type="SAM" id="MobiDB-lite"/>
    </source>
</evidence>
<gene>
    <name evidence="3" type="ORF">FRY97_08545</name>
</gene>
<feature type="compositionally biased region" description="Low complexity" evidence="1">
    <location>
        <begin position="35"/>
        <end position="50"/>
    </location>
</feature>
<feature type="region of interest" description="Disordered" evidence="1">
    <location>
        <begin position="32"/>
        <end position="51"/>
    </location>
</feature>
<keyword evidence="4" id="KW-1185">Reference proteome</keyword>
<sequence>MKKTHAKPFLMTLVAACSLFAYTYLHVASSSGMPSAAQSYDEASQSAAAQEEVESPTLILPDVQLIKQLFDAGKRLLPAG</sequence>
<dbReference type="Proteomes" id="UP000321580">
    <property type="component" value="Unassembled WGS sequence"/>
</dbReference>
<feature type="signal peptide" evidence="2">
    <location>
        <begin position="1"/>
        <end position="27"/>
    </location>
</feature>
<proteinExistence type="predicted"/>
<protein>
    <submittedName>
        <fullName evidence="3">Uncharacterized protein</fullName>
    </submittedName>
</protein>